<evidence type="ECO:0000256" key="1">
    <source>
        <dbReference type="SAM" id="MobiDB-lite"/>
    </source>
</evidence>
<evidence type="ECO:0000313" key="2">
    <source>
        <dbReference type="EMBL" id="KAH3859541.1"/>
    </source>
</evidence>
<name>A0A9D4LMS2_DREPO</name>
<gene>
    <name evidence="2" type="ORF">DPMN_102358</name>
</gene>
<organism evidence="2 3">
    <name type="scientific">Dreissena polymorpha</name>
    <name type="common">Zebra mussel</name>
    <name type="synonym">Mytilus polymorpha</name>
    <dbReference type="NCBI Taxonomy" id="45954"/>
    <lineage>
        <taxon>Eukaryota</taxon>
        <taxon>Metazoa</taxon>
        <taxon>Spiralia</taxon>
        <taxon>Lophotrochozoa</taxon>
        <taxon>Mollusca</taxon>
        <taxon>Bivalvia</taxon>
        <taxon>Autobranchia</taxon>
        <taxon>Heteroconchia</taxon>
        <taxon>Euheterodonta</taxon>
        <taxon>Imparidentia</taxon>
        <taxon>Neoheterodontei</taxon>
        <taxon>Myida</taxon>
        <taxon>Dreissenoidea</taxon>
        <taxon>Dreissenidae</taxon>
        <taxon>Dreissena</taxon>
    </lineage>
</organism>
<sequence length="262" mass="29226">MIGQKLKTAPPTGGHVFQWIGTTFELNQDIIKTNICTNFELCRDFIGTRLLNKFHEDGTRNVASRVFTSKYRSSIFFLKVKGLSFSITKEGGCGGVGVGTGDGLVVSSKGAPGLVMGPCIFEIDQIELVKTAILGGRGLCGRAAPRLVMGPCIVEIDRIVIREIWYQFEDNRCRNEEIIVIVIFPRSVNTYTGVRSDLTISTQEFEGKQILININTLNKFEKNRKKNTDRQTDTMPSHKLFWPMANSGQDGQTDGRQRQAWG</sequence>
<accession>A0A9D4LMS2</accession>
<dbReference type="Proteomes" id="UP000828390">
    <property type="component" value="Unassembled WGS sequence"/>
</dbReference>
<reference evidence="2" key="2">
    <citation type="submission" date="2020-11" db="EMBL/GenBank/DDBJ databases">
        <authorList>
            <person name="McCartney M.A."/>
            <person name="Auch B."/>
            <person name="Kono T."/>
            <person name="Mallez S."/>
            <person name="Becker A."/>
            <person name="Gohl D.M."/>
            <person name="Silverstein K.A.T."/>
            <person name="Koren S."/>
            <person name="Bechman K.B."/>
            <person name="Herman A."/>
            <person name="Abrahante J.E."/>
            <person name="Garbe J."/>
        </authorList>
    </citation>
    <scope>NUCLEOTIDE SEQUENCE</scope>
    <source>
        <strain evidence="2">Duluth1</strain>
        <tissue evidence="2">Whole animal</tissue>
    </source>
</reference>
<reference evidence="2" key="1">
    <citation type="journal article" date="2019" name="bioRxiv">
        <title>The Genome of the Zebra Mussel, Dreissena polymorpha: A Resource for Invasive Species Research.</title>
        <authorList>
            <person name="McCartney M.A."/>
            <person name="Auch B."/>
            <person name="Kono T."/>
            <person name="Mallez S."/>
            <person name="Zhang Y."/>
            <person name="Obille A."/>
            <person name="Becker A."/>
            <person name="Abrahante J.E."/>
            <person name="Garbe J."/>
            <person name="Badalamenti J.P."/>
            <person name="Herman A."/>
            <person name="Mangelson H."/>
            <person name="Liachko I."/>
            <person name="Sullivan S."/>
            <person name="Sone E.D."/>
            <person name="Koren S."/>
            <person name="Silverstein K.A.T."/>
            <person name="Beckman K.B."/>
            <person name="Gohl D.M."/>
        </authorList>
    </citation>
    <scope>NUCLEOTIDE SEQUENCE</scope>
    <source>
        <strain evidence="2">Duluth1</strain>
        <tissue evidence="2">Whole animal</tissue>
    </source>
</reference>
<protein>
    <submittedName>
        <fullName evidence="2">Uncharacterized protein</fullName>
    </submittedName>
</protein>
<evidence type="ECO:0000313" key="3">
    <source>
        <dbReference type="Proteomes" id="UP000828390"/>
    </source>
</evidence>
<dbReference type="AlphaFoldDB" id="A0A9D4LMS2"/>
<keyword evidence="3" id="KW-1185">Reference proteome</keyword>
<feature type="compositionally biased region" description="Basic and acidic residues" evidence="1">
    <location>
        <begin position="253"/>
        <end position="262"/>
    </location>
</feature>
<dbReference type="EMBL" id="JAIWYP010000003">
    <property type="protein sequence ID" value="KAH3859541.1"/>
    <property type="molecule type" value="Genomic_DNA"/>
</dbReference>
<feature type="region of interest" description="Disordered" evidence="1">
    <location>
        <begin position="223"/>
        <end position="262"/>
    </location>
</feature>
<comment type="caution">
    <text evidence="2">The sequence shown here is derived from an EMBL/GenBank/DDBJ whole genome shotgun (WGS) entry which is preliminary data.</text>
</comment>
<proteinExistence type="predicted"/>